<comment type="subcellular location">
    <subcellularLocation>
        <location evidence="1">Cell membrane</location>
        <topology evidence="1">Multi-pass membrane protein</topology>
    </subcellularLocation>
</comment>
<dbReference type="GO" id="GO:0005886">
    <property type="term" value="C:plasma membrane"/>
    <property type="evidence" value="ECO:0007669"/>
    <property type="project" value="UniProtKB-SubCell"/>
</dbReference>
<feature type="transmembrane region" description="Helical" evidence="6">
    <location>
        <begin position="323"/>
        <end position="342"/>
    </location>
</feature>
<feature type="transmembrane region" description="Helical" evidence="6">
    <location>
        <begin position="285"/>
        <end position="308"/>
    </location>
</feature>
<accession>A0A0M9APL3</accession>
<dbReference type="PANTHER" id="PTHR30250:SF11">
    <property type="entry name" value="O-ANTIGEN TRANSPORTER-RELATED"/>
    <property type="match status" value="1"/>
</dbReference>
<dbReference type="AlphaFoldDB" id="A0A0M9APL3"/>
<feature type="transmembrane region" description="Helical" evidence="6">
    <location>
        <begin position="152"/>
        <end position="172"/>
    </location>
</feature>
<sequence length="492" mass="50800">MVEQRDGDEIDLLDSSIRTTSGALVSTTLFVLSGIVYALVTSPAATGTYFFIALSVSLVLRPIRGISQALKKVGSERGELVGPYLGLAALFALGYLLIVGVGVAALAGVIVRTTVVSPGLLAPIGLYALSVALSMIVSSLVGAIGYPSVETWLTSTQSAIQLVVLLALAPTLTTAVDLLLVVAAVRLAVLGPVAVALGVVPTLPDRHAIERAWDFAKWSIPDQIFDRLSYNMPVYVLGVVATPAAVGIYEAADRFADFGATISWHLSSPLLTKVSGDSSVGDTQLAYLDGAVTGGTGVTFVVFGYLLAAHDVVARIAFTGSEGVFSATVLLVGGVNILRGFWTLTSHAIEGVGKPSVSFRTKLYGLAFSVPVPAIFGAEFGAVAGAAGYGVMNLVIFGYVLYYSRSVFGRIPLEPGVATALTVGLGVSFALTTGAVAGLTRAGLSPIVVASVAAVTCLVGFGGFLVAVSSPARLVAARTATLWRRRARSLFR</sequence>
<evidence type="ECO:0000256" key="3">
    <source>
        <dbReference type="ARBA" id="ARBA00022692"/>
    </source>
</evidence>
<evidence type="ECO:0000313" key="7">
    <source>
        <dbReference type="EMBL" id="KOX94891.1"/>
    </source>
</evidence>
<keyword evidence="3 6" id="KW-0812">Transmembrane</keyword>
<dbReference type="InterPro" id="IPR050833">
    <property type="entry name" value="Poly_Biosynth_Transport"/>
</dbReference>
<evidence type="ECO:0000313" key="8">
    <source>
        <dbReference type="Proteomes" id="UP000037729"/>
    </source>
</evidence>
<dbReference type="PANTHER" id="PTHR30250">
    <property type="entry name" value="PST FAMILY PREDICTED COLANIC ACID TRANSPORTER"/>
    <property type="match status" value="1"/>
</dbReference>
<keyword evidence="5 6" id="KW-0472">Membrane</keyword>
<proteinExistence type="predicted"/>
<protein>
    <submittedName>
        <fullName evidence="7">Transporter</fullName>
    </submittedName>
</protein>
<evidence type="ECO:0000256" key="1">
    <source>
        <dbReference type="ARBA" id="ARBA00004651"/>
    </source>
</evidence>
<dbReference type="OrthoDB" id="112053at2157"/>
<evidence type="ECO:0000256" key="4">
    <source>
        <dbReference type="ARBA" id="ARBA00022989"/>
    </source>
</evidence>
<keyword evidence="2" id="KW-1003">Cell membrane</keyword>
<evidence type="ECO:0000256" key="5">
    <source>
        <dbReference type="ARBA" id="ARBA00023136"/>
    </source>
</evidence>
<feature type="transmembrane region" description="Helical" evidence="6">
    <location>
        <begin position="443"/>
        <end position="468"/>
    </location>
</feature>
<dbReference type="PATRIC" id="fig|1705562.3.peg.1608"/>
<comment type="caution">
    <text evidence="7">The sequence shown here is derived from an EMBL/GenBank/DDBJ whole genome shotgun (WGS) entry which is preliminary data.</text>
</comment>
<keyword evidence="4 6" id="KW-1133">Transmembrane helix</keyword>
<dbReference type="RefSeq" id="WP_053966656.1">
    <property type="nucleotide sequence ID" value="NZ_LIUF01000001.1"/>
</dbReference>
<reference evidence="7 8" key="1">
    <citation type="submission" date="2015-08" db="EMBL/GenBank/DDBJ databases">
        <title>Genomes of Isolates from Cabo Rojo, PR.</title>
        <authorList>
            <person name="Sanchez-Nieves R.L."/>
            <person name="Montalvo-Rodriguez R."/>
        </authorList>
    </citation>
    <scope>NUCLEOTIDE SEQUENCE [LARGE SCALE GENOMIC DNA]</scope>
    <source>
        <strain evidence="7 8">SL3</strain>
    </source>
</reference>
<feature type="transmembrane region" description="Helical" evidence="6">
    <location>
        <begin position="84"/>
        <end position="112"/>
    </location>
</feature>
<dbReference type="Proteomes" id="UP000037729">
    <property type="component" value="Unassembled WGS sequence"/>
</dbReference>
<dbReference type="EMBL" id="LIUF01000001">
    <property type="protein sequence ID" value="KOX94891.1"/>
    <property type="molecule type" value="Genomic_DNA"/>
</dbReference>
<name>A0A0M9APL3_9EURY</name>
<keyword evidence="8" id="KW-1185">Reference proteome</keyword>
<dbReference type="STRING" id="1705562.AMS69_03255"/>
<feature type="transmembrane region" description="Helical" evidence="6">
    <location>
        <begin position="386"/>
        <end position="404"/>
    </location>
</feature>
<gene>
    <name evidence="7" type="ORF">AMS69_03255</name>
</gene>
<feature type="transmembrane region" description="Helical" evidence="6">
    <location>
        <begin position="124"/>
        <end position="145"/>
    </location>
</feature>
<feature type="transmembrane region" description="Helical" evidence="6">
    <location>
        <begin position="21"/>
        <end position="40"/>
    </location>
</feature>
<organism evidence="7 8">
    <name type="scientific">Haloarcula rubripromontorii</name>
    <dbReference type="NCBI Taxonomy" id="1705562"/>
    <lineage>
        <taxon>Archaea</taxon>
        <taxon>Methanobacteriati</taxon>
        <taxon>Methanobacteriota</taxon>
        <taxon>Stenosarchaea group</taxon>
        <taxon>Halobacteria</taxon>
        <taxon>Halobacteriales</taxon>
        <taxon>Haloarculaceae</taxon>
        <taxon>Haloarcula</taxon>
    </lineage>
</organism>
<evidence type="ECO:0000256" key="2">
    <source>
        <dbReference type="ARBA" id="ARBA00022475"/>
    </source>
</evidence>
<feature type="transmembrane region" description="Helical" evidence="6">
    <location>
        <begin position="416"/>
        <end position="437"/>
    </location>
</feature>
<evidence type="ECO:0000256" key="6">
    <source>
        <dbReference type="SAM" id="Phobius"/>
    </source>
</evidence>